<accession>A0A1U9V366</accession>
<dbReference type="Pfam" id="PF00069">
    <property type="entry name" value="Pkinase"/>
    <property type="match status" value="1"/>
</dbReference>
<dbReference type="PANTHER" id="PTHR43289">
    <property type="entry name" value="MITOGEN-ACTIVATED PROTEIN KINASE KINASE KINASE 20-RELATED"/>
    <property type="match status" value="1"/>
</dbReference>
<name>A0A1U9V366_CUPNE</name>
<evidence type="ECO:0000313" key="7">
    <source>
        <dbReference type="Proteomes" id="UP000189627"/>
    </source>
</evidence>
<keyword evidence="1" id="KW-0808">Transferase</keyword>
<sequence length="458" mass="51002">MFPDGSLIDQKYYVRGLCSDAGGMGTVLYVHHVQRPDVLLVLKYCKHADDEILRRFQREVRVMQEFSGNGAVAQIVDANLAHTPPYFVMPHFENGDVSQHTQFIRSRADTTELYFMRMIDCIEQLHMRGIFHRDIKPQNFLLGGGNLVVSDLGLCTQLDSSTMFTRQSVLAGTPGYIPPEFLDNGGFRNADARGDVFMLGATFRNILTDTVPIHPAIQAILARATAPDKSRRYASLAELRQSLQSAFDVILNRQRGQAGALELKQRIVDKWTASHVADPAEIGTFIQTLLAVPLAERETICLDLKVEIFQALAASPLQPGALSQFLDSYREMAERSSYGWSFAETIADNCQILFSSPLVGEEDKAEALRIAVIAAERQNRFAAMDTCRDMIVSVSDLGLAQRVHDLMMEYDYRFMQNIEPAQCRAMAVRQAVVQLKARADAQAAAAQGNNPFSFGQGR</sequence>
<protein>
    <submittedName>
        <fullName evidence="6">Serine/threonine protein kinase</fullName>
    </submittedName>
</protein>
<dbReference type="PANTHER" id="PTHR43289:SF6">
    <property type="entry name" value="SERINE_THREONINE-PROTEIN KINASE NEKL-3"/>
    <property type="match status" value="1"/>
</dbReference>
<dbReference type="Gene3D" id="3.30.200.20">
    <property type="entry name" value="Phosphorylase Kinase, domain 1"/>
    <property type="match status" value="1"/>
</dbReference>
<dbReference type="OrthoDB" id="9801841at2"/>
<dbReference type="InterPro" id="IPR000719">
    <property type="entry name" value="Prot_kinase_dom"/>
</dbReference>
<evidence type="ECO:0000256" key="4">
    <source>
        <dbReference type="ARBA" id="ARBA00022840"/>
    </source>
</evidence>
<dbReference type="Gene3D" id="1.10.510.10">
    <property type="entry name" value="Transferase(Phosphotransferase) domain 1"/>
    <property type="match status" value="1"/>
</dbReference>
<keyword evidence="2" id="KW-0547">Nucleotide-binding</keyword>
<organism evidence="6 7">
    <name type="scientific">Cupriavidus necator</name>
    <name type="common">Alcaligenes eutrophus</name>
    <name type="synonym">Ralstonia eutropha</name>
    <dbReference type="NCBI Taxonomy" id="106590"/>
    <lineage>
        <taxon>Bacteria</taxon>
        <taxon>Pseudomonadati</taxon>
        <taxon>Pseudomonadota</taxon>
        <taxon>Betaproteobacteria</taxon>
        <taxon>Burkholderiales</taxon>
        <taxon>Burkholderiaceae</taxon>
        <taxon>Cupriavidus</taxon>
    </lineage>
</organism>
<dbReference type="GO" id="GO:0004674">
    <property type="term" value="F:protein serine/threonine kinase activity"/>
    <property type="evidence" value="ECO:0007669"/>
    <property type="project" value="UniProtKB-KW"/>
</dbReference>
<proteinExistence type="predicted"/>
<evidence type="ECO:0000313" key="6">
    <source>
        <dbReference type="EMBL" id="AQV99384.1"/>
    </source>
</evidence>
<keyword evidence="6" id="KW-0723">Serine/threonine-protein kinase</keyword>
<dbReference type="AlphaFoldDB" id="A0A1U9V366"/>
<keyword evidence="6" id="KW-0614">Plasmid</keyword>
<dbReference type="GO" id="GO:0005524">
    <property type="term" value="F:ATP binding"/>
    <property type="evidence" value="ECO:0007669"/>
    <property type="project" value="UniProtKB-KW"/>
</dbReference>
<dbReference type="PROSITE" id="PS50011">
    <property type="entry name" value="PROTEIN_KINASE_DOM"/>
    <property type="match status" value="1"/>
</dbReference>
<dbReference type="SMART" id="SM00220">
    <property type="entry name" value="S_TKc"/>
    <property type="match status" value="1"/>
</dbReference>
<dbReference type="PROSITE" id="PS00108">
    <property type="entry name" value="PROTEIN_KINASE_ST"/>
    <property type="match status" value="1"/>
</dbReference>
<reference evidence="7" key="1">
    <citation type="submission" date="2017-02" db="EMBL/GenBank/DDBJ databases">
        <title>Complete genome sequence of Cupriavidus necator strain NH9, a 3-chlorobenzoate degrader.</title>
        <authorList>
            <person name="Moriuchi R."/>
            <person name="Dohra H."/>
            <person name="Ogawa N."/>
        </authorList>
    </citation>
    <scope>NUCLEOTIDE SEQUENCE [LARGE SCALE GENOMIC DNA]</scope>
    <source>
        <strain evidence="7">NH9</strain>
        <plasmid evidence="7">penh92</plasmid>
    </source>
</reference>
<dbReference type="KEGG" id="cuh:BJN34_36530"/>
<dbReference type="SUPFAM" id="SSF56112">
    <property type="entry name" value="Protein kinase-like (PK-like)"/>
    <property type="match status" value="1"/>
</dbReference>
<dbReference type="InterPro" id="IPR008271">
    <property type="entry name" value="Ser/Thr_kinase_AS"/>
</dbReference>
<evidence type="ECO:0000256" key="3">
    <source>
        <dbReference type="ARBA" id="ARBA00022777"/>
    </source>
</evidence>
<dbReference type="InterPro" id="IPR011009">
    <property type="entry name" value="Kinase-like_dom_sf"/>
</dbReference>
<dbReference type="Proteomes" id="UP000189627">
    <property type="component" value="Plasmid pENH92"/>
</dbReference>
<feature type="domain" description="Protein kinase" evidence="5">
    <location>
        <begin position="13"/>
        <end position="309"/>
    </location>
</feature>
<geneLocation type="plasmid" evidence="7">
    <name>penh92</name>
</geneLocation>
<dbReference type="EMBL" id="CP017759">
    <property type="protein sequence ID" value="AQV99384.1"/>
    <property type="molecule type" value="Genomic_DNA"/>
</dbReference>
<keyword evidence="3 6" id="KW-0418">Kinase</keyword>
<evidence type="ECO:0000256" key="1">
    <source>
        <dbReference type="ARBA" id="ARBA00022679"/>
    </source>
</evidence>
<keyword evidence="4" id="KW-0067">ATP-binding</keyword>
<gene>
    <name evidence="6" type="ORF">BJN34_36530</name>
</gene>
<evidence type="ECO:0000259" key="5">
    <source>
        <dbReference type="PROSITE" id="PS50011"/>
    </source>
</evidence>
<evidence type="ECO:0000256" key="2">
    <source>
        <dbReference type="ARBA" id="ARBA00022741"/>
    </source>
</evidence>
<dbReference type="CDD" id="cd14014">
    <property type="entry name" value="STKc_PknB_like"/>
    <property type="match status" value="1"/>
</dbReference>